<protein>
    <submittedName>
        <fullName evidence="1">Uncharacterized protein</fullName>
    </submittedName>
</protein>
<comment type="caution">
    <text evidence="1">The sequence shown here is derived from an EMBL/GenBank/DDBJ whole genome shotgun (WGS) entry which is preliminary data.</text>
</comment>
<accession>A0A7K3RPZ8</accession>
<dbReference type="Proteomes" id="UP000469670">
    <property type="component" value="Unassembled WGS sequence"/>
</dbReference>
<name>A0A7K3RPZ8_9ACTN</name>
<evidence type="ECO:0000313" key="1">
    <source>
        <dbReference type="EMBL" id="NEC17228.1"/>
    </source>
</evidence>
<dbReference type="EMBL" id="JAAGMP010000166">
    <property type="protein sequence ID" value="NEC17228.1"/>
    <property type="molecule type" value="Genomic_DNA"/>
</dbReference>
<gene>
    <name evidence="1" type="ORF">G3I50_02920</name>
</gene>
<sequence>MRPGNRSLRRGRARAAREFRVTHRGRALAALRPGRATELRRRLFLLSVGIHWYPFWSTWAGRASCAD</sequence>
<organism evidence="1 2">
    <name type="scientific">Streptomyces parvus</name>
    <dbReference type="NCBI Taxonomy" id="66428"/>
    <lineage>
        <taxon>Bacteria</taxon>
        <taxon>Bacillati</taxon>
        <taxon>Actinomycetota</taxon>
        <taxon>Actinomycetes</taxon>
        <taxon>Kitasatosporales</taxon>
        <taxon>Streptomycetaceae</taxon>
        <taxon>Streptomyces</taxon>
    </lineage>
</organism>
<evidence type="ECO:0000313" key="2">
    <source>
        <dbReference type="Proteomes" id="UP000469670"/>
    </source>
</evidence>
<proteinExistence type="predicted"/>
<dbReference type="AlphaFoldDB" id="A0A7K3RPZ8"/>
<reference evidence="1 2" key="1">
    <citation type="submission" date="2020-01" db="EMBL/GenBank/DDBJ databases">
        <title>Insect and environment-associated Actinomycetes.</title>
        <authorList>
            <person name="Currrie C."/>
            <person name="Chevrette M."/>
            <person name="Carlson C."/>
            <person name="Stubbendieck R."/>
            <person name="Wendt-Pienkowski E."/>
        </authorList>
    </citation>
    <scope>NUCLEOTIDE SEQUENCE [LARGE SCALE GENOMIC DNA]</scope>
    <source>
        <strain evidence="1 2">SID7590</strain>
    </source>
</reference>